<feature type="transmembrane region" description="Helical" evidence="1">
    <location>
        <begin position="39"/>
        <end position="58"/>
    </location>
</feature>
<comment type="caution">
    <text evidence="2">The sequence shown here is derived from an EMBL/GenBank/DDBJ whole genome shotgun (WGS) entry which is preliminary data.</text>
</comment>
<dbReference type="Proteomes" id="UP001290462">
    <property type="component" value="Unassembled WGS sequence"/>
</dbReference>
<evidence type="ECO:0000256" key="1">
    <source>
        <dbReference type="SAM" id="Phobius"/>
    </source>
</evidence>
<evidence type="ECO:0008006" key="4">
    <source>
        <dbReference type="Google" id="ProtNLM"/>
    </source>
</evidence>
<dbReference type="AlphaFoldDB" id="A0AAW9K1C1"/>
<sequence length="239" mass="28018">MRYLKNHLMIISIIFIGFLLLFIPIFTGAVDRELTIDGMYNFIGSFFGIIGAILLAFSESKTQNTALREEIELNSKKERQIQAEFLYKEMLFQKIENLYAKLNTSIYKNEEIIRFIRDTNSILANEQITVRLVQNRNETEKLIHDIELISIYFTENGNKVEKIVSLFNYSNKYLSKLEHEFLIDQGRNFNKELSSYQAILKRLVFLLDDLSIDMITIMKNEITKLNDLSNLNQFGEKQS</sequence>
<keyword evidence="1" id="KW-0472">Membrane</keyword>
<reference evidence="2" key="1">
    <citation type="submission" date="2023-08" db="EMBL/GenBank/DDBJ databases">
        <title>Genomic characterization of piscicolin 126 produced by Carnobacterium maltaromaticum CM22 strain isolated from salmon (Salmo salar).</title>
        <authorList>
            <person name="Gonzalez-Gragera E."/>
            <person name="Garcia-Lopez J.D."/>
            <person name="Teso-Perez C."/>
            <person name="Gimenez-Hernandez I."/>
            <person name="Peralta-Sanchez J.M."/>
            <person name="Valdivia E."/>
            <person name="Montalban-Lopez M."/>
            <person name="Martin-Platero A.M."/>
            <person name="Banos A."/>
            <person name="Martinez-Bueno M."/>
        </authorList>
    </citation>
    <scope>NUCLEOTIDE SEQUENCE</scope>
    <source>
        <strain evidence="2">CM22</strain>
    </source>
</reference>
<accession>A0AAW9K1C1</accession>
<feature type="transmembrane region" description="Helical" evidence="1">
    <location>
        <begin position="7"/>
        <end position="27"/>
    </location>
</feature>
<protein>
    <recommendedName>
        <fullName evidence="4">5-bromo-4-chloroindolyl phosphate hydrolysis protein</fullName>
    </recommendedName>
</protein>
<name>A0AAW9K1C1_CARML</name>
<evidence type="ECO:0000313" key="3">
    <source>
        <dbReference type="Proteomes" id="UP001290462"/>
    </source>
</evidence>
<dbReference type="RefSeq" id="WP_035064396.1">
    <property type="nucleotide sequence ID" value="NZ_CBCPHU010000003.1"/>
</dbReference>
<gene>
    <name evidence="2" type="ORF">RAK27_00790</name>
</gene>
<organism evidence="2 3">
    <name type="scientific">Carnobacterium maltaromaticum</name>
    <name type="common">Carnobacterium piscicola</name>
    <dbReference type="NCBI Taxonomy" id="2751"/>
    <lineage>
        <taxon>Bacteria</taxon>
        <taxon>Bacillati</taxon>
        <taxon>Bacillota</taxon>
        <taxon>Bacilli</taxon>
        <taxon>Lactobacillales</taxon>
        <taxon>Carnobacteriaceae</taxon>
        <taxon>Carnobacterium</taxon>
    </lineage>
</organism>
<proteinExistence type="predicted"/>
<keyword evidence="1" id="KW-0812">Transmembrane</keyword>
<keyword evidence="1" id="KW-1133">Transmembrane helix</keyword>
<evidence type="ECO:0000313" key="2">
    <source>
        <dbReference type="EMBL" id="MDZ5757187.1"/>
    </source>
</evidence>
<dbReference type="EMBL" id="JAVBVO010000001">
    <property type="protein sequence ID" value="MDZ5757187.1"/>
    <property type="molecule type" value="Genomic_DNA"/>
</dbReference>